<gene>
    <name evidence="1" type="ORF">E5331_15265</name>
</gene>
<reference evidence="1" key="1">
    <citation type="submission" date="2019-04" db="EMBL/GenBank/DDBJ databases">
        <title>Microbes associate with the intestines of laboratory mice.</title>
        <authorList>
            <person name="Navarre W."/>
            <person name="Wong E."/>
            <person name="Huang K."/>
            <person name="Tropini C."/>
            <person name="Ng K."/>
            <person name="Yu B."/>
        </authorList>
    </citation>
    <scope>NUCLEOTIDE SEQUENCE</scope>
    <source>
        <strain evidence="1">NM04_E33</strain>
    </source>
</reference>
<keyword evidence="2" id="KW-1185">Reference proteome</keyword>
<sequence>MISSMTGFGRGGAQTPTKRVKVEIKSLNSKQLDLSLRVPACFREMEVAMRNPIAERLQRGKVEVSAIVENIVAESTTTVNIELLAAYKAQLQQMGETLGLPEPNDWYQLLLRMPDAMKTETAALAPEDAQAFVDACNEAIDALVEFRRLEGEKLYGFFVEKIDNIRRLLAEVDKYEEERVPKIRERLEDQLSRLSSIEYDRGRLEQELIFYIEKLDVTEEKVRLTAHLNYFMDTLGPVDSLPSEGSGKKLGFIAQEMGREINTLGSKSNHADMQQIVVKMKDELEQIKEQVLNVL</sequence>
<evidence type="ECO:0000313" key="1">
    <source>
        <dbReference type="EMBL" id="TGY77293.1"/>
    </source>
</evidence>
<dbReference type="Proteomes" id="UP000306319">
    <property type="component" value="Unassembled WGS sequence"/>
</dbReference>
<evidence type="ECO:0000313" key="2">
    <source>
        <dbReference type="Proteomes" id="UP000306319"/>
    </source>
</evidence>
<protein>
    <submittedName>
        <fullName evidence="1">YicC family protein</fullName>
    </submittedName>
</protein>
<dbReference type="EMBL" id="SRYB01000027">
    <property type="protein sequence ID" value="TGY77293.1"/>
    <property type="molecule type" value="Genomic_DNA"/>
</dbReference>
<accession>A0AC61RCC6</accession>
<proteinExistence type="predicted"/>
<organism evidence="1 2">
    <name type="scientific">Lepagella muris</name>
    <dbReference type="NCBI Taxonomy" id="3032870"/>
    <lineage>
        <taxon>Bacteria</taxon>
        <taxon>Pseudomonadati</taxon>
        <taxon>Bacteroidota</taxon>
        <taxon>Bacteroidia</taxon>
        <taxon>Bacteroidales</taxon>
        <taxon>Muribaculaceae</taxon>
        <taxon>Lepagella</taxon>
    </lineage>
</organism>
<comment type="caution">
    <text evidence="1">The sequence shown here is derived from an EMBL/GenBank/DDBJ whole genome shotgun (WGS) entry which is preliminary data.</text>
</comment>
<name>A0AC61RCC6_9BACT</name>